<reference evidence="1" key="1">
    <citation type="submission" date="2020-01" db="EMBL/GenBank/DDBJ databases">
        <authorList>
            <consortium name="DOE Joint Genome Institute"/>
            <person name="Haridas S."/>
            <person name="Albert R."/>
            <person name="Binder M."/>
            <person name="Bloem J."/>
            <person name="Labutti K."/>
            <person name="Salamov A."/>
            <person name="Andreopoulos B."/>
            <person name="Baker S.E."/>
            <person name="Barry K."/>
            <person name="Bills G."/>
            <person name="Bluhm B.H."/>
            <person name="Cannon C."/>
            <person name="Castanera R."/>
            <person name="Culley D.E."/>
            <person name="Daum C."/>
            <person name="Ezra D."/>
            <person name="Gonzalez J.B."/>
            <person name="Henrissat B."/>
            <person name="Kuo A."/>
            <person name="Liang C."/>
            <person name="Lipzen A."/>
            <person name="Lutzoni F."/>
            <person name="Magnuson J."/>
            <person name="Mondo S."/>
            <person name="Nolan M."/>
            <person name="Ohm R."/>
            <person name="Pangilinan J."/>
            <person name="Park H.-J."/>
            <person name="Ramirez L."/>
            <person name="Alfaro M."/>
            <person name="Sun H."/>
            <person name="Tritt A."/>
            <person name="Yoshinaga Y."/>
            <person name="Zwiers L.-H."/>
            <person name="Turgeon B.G."/>
            <person name="Goodwin S.B."/>
            <person name="Spatafora J.W."/>
            <person name="Crous P.W."/>
            <person name="Grigoriev I.V."/>
        </authorList>
    </citation>
    <scope>NUCLEOTIDE SEQUENCE</scope>
    <source>
        <strain evidence="1">P77</strain>
    </source>
</reference>
<keyword evidence="2" id="KW-1185">Reference proteome</keyword>
<evidence type="ECO:0000313" key="1">
    <source>
        <dbReference type="EMBL" id="KAF1833694.1"/>
    </source>
</evidence>
<name>A0A6A5KGU3_9PLEO</name>
<dbReference type="AlphaFoldDB" id="A0A6A5KGU3"/>
<sequence length="72" mass="8282">MLQSELSPRVSVYDIDSAFFDHQIVFNTDCAIDWSHWTMRRLLSGCTMSMGNGLLTHQRQPLLSQAQSHSRE</sequence>
<organism evidence="1 2">
    <name type="scientific">Decorospora gaudefroyi</name>
    <dbReference type="NCBI Taxonomy" id="184978"/>
    <lineage>
        <taxon>Eukaryota</taxon>
        <taxon>Fungi</taxon>
        <taxon>Dikarya</taxon>
        <taxon>Ascomycota</taxon>
        <taxon>Pezizomycotina</taxon>
        <taxon>Dothideomycetes</taxon>
        <taxon>Pleosporomycetidae</taxon>
        <taxon>Pleosporales</taxon>
        <taxon>Pleosporineae</taxon>
        <taxon>Pleosporaceae</taxon>
        <taxon>Decorospora</taxon>
    </lineage>
</organism>
<gene>
    <name evidence="1" type="ORF">BDW02DRAFT_569785</name>
</gene>
<proteinExistence type="predicted"/>
<protein>
    <submittedName>
        <fullName evidence="1">Uncharacterized protein</fullName>
    </submittedName>
</protein>
<evidence type="ECO:0000313" key="2">
    <source>
        <dbReference type="Proteomes" id="UP000800040"/>
    </source>
</evidence>
<dbReference type="Proteomes" id="UP000800040">
    <property type="component" value="Unassembled WGS sequence"/>
</dbReference>
<accession>A0A6A5KGU3</accession>
<dbReference type="EMBL" id="ML975314">
    <property type="protein sequence ID" value="KAF1833694.1"/>
    <property type="molecule type" value="Genomic_DNA"/>
</dbReference>